<sequence length="340" mass="37425">MPEPRKQSRGVSMDAESKSLMRKIRVICSDPYATDSSSSDDEGERERFQRKSSYLCKRIVREIYLPLLQKPTKSLDSSESSSQDSNNGVVTTTPNNKTPTNPNRKRRVLANRPRTSSSPYRGVRQRKWGKWAAEIRDPFKGSRLWLGTYNTPEDASQAYEAKRLEFEAMAMTTVTVTSSSAAVAKSQNDTVLSSSSSEDSEVSQSHNSPSSVLEPETSTSASAPPLASASSSASESNLNVNGADLVKKSVDVDMLDLSFMDEALASLPFEQELGLAPEFDQLLLDDFGQFLNDDFSSIDDVQIFGFDGVEPSELPDCDFEDLGKDDMACWMDDALNIPCS</sequence>
<evidence type="ECO:0000256" key="3">
    <source>
        <dbReference type="ARBA" id="ARBA00023125"/>
    </source>
</evidence>
<evidence type="ECO:0000256" key="4">
    <source>
        <dbReference type="ARBA" id="ARBA00023163"/>
    </source>
</evidence>
<evidence type="ECO:0000259" key="7">
    <source>
        <dbReference type="PROSITE" id="PS51032"/>
    </source>
</evidence>
<dbReference type="Pfam" id="PF00847">
    <property type="entry name" value="AP2"/>
    <property type="match status" value="1"/>
</dbReference>
<dbReference type="AlphaFoldDB" id="W9RLP9"/>
<feature type="compositionally biased region" description="Low complexity" evidence="6">
    <location>
        <begin position="74"/>
        <end position="102"/>
    </location>
</feature>
<dbReference type="EMBL" id="KE345255">
    <property type="protein sequence ID" value="EXB97053.1"/>
    <property type="molecule type" value="Genomic_DNA"/>
</dbReference>
<feature type="region of interest" description="Disordered" evidence="6">
    <location>
        <begin position="70"/>
        <end position="123"/>
    </location>
</feature>
<dbReference type="SUPFAM" id="SSF54171">
    <property type="entry name" value="DNA-binding domain"/>
    <property type="match status" value="1"/>
</dbReference>
<dbReference type="Proteomes" id="UP000030645">
    <property type="component" value="Unassembled WGS sequence"/>
</dbReference>
<dbReference type="InterPro" id="IPR036955">
    <property type="entry name" value="AP2/ERF_dom_sf"/>
</dbReference>
<organism evidence="8 9">
    <name type="scientific">Morus notabilis</name>
    <dbReference type="NCBI Taxonomy" id="981085"/>
    <lineage>
        <taxon>Eukaryota</taxon>
        <taxon>Viridiplantae</taxon>
        <taxon>Streptophyta</taxon>
        <taxon>Embryophyta</taxon>
        <taxon>Tracheophyta</taxon>
        <taxon>Spermatophyta</taxon>
        <taxon>Magnoliopsida</taxon>
        <taxon>eudicotyledons</taxon>
        <taxon>Gunneridae</taxon>
        <taxon>Pentapetalae</taxon>
        <taxon>rosids</taxon>
        <taxon>fabids</taxon>
        <taxon>Rosales</taxon>
        <taxon>Moraceae</taxon>
        <taxon>Moreae</taxon>
        <taxon>Morus</taxon>
    </lineage>
</organism>
<name>W9RLP9_9ROSA</name>
<feature type="domain" description="AP2/ERF" evidence="7">
    <location>
        <begin position="119"/>
        <end position="177"/>
    </location>
</feature>
<comment type="subcellular location">
    <subcellularLocation>
        <location evidence="1">Nucleus</location>
    </subcellularLocation>
</comment>
<dbReference type="PROSITE" id="PS51032">
    <property type="entry name" value="AP2_ERF"/>
    <property type="match status" value="1"/>
</dbReference>
<dbReference type="GO" id="GO:0003700">
    <property type="term" value="F:DNA-binding transcription factor activity"/>
    <property type="evidence" value="ECO:0007669"/>
    <property type="project" value="InterPro"/>
</dbReference>
<keyword evidence="4" id="KW-0804">Transcription</keyword>
<dbReference type="SMART" id="SM00380">
    <property type="entry name" value="AP2"/>
    <property type="match status" value="1"/>
</dbReference>
<dbReference type="SMR" id="W9RLP9"/>
<dbReference type="STRING" id="981085.W9RLP9"/>
<keyword evidence="3" id="KW-0238">DNA-binding</keyword>
<dbReference type="PANTHER" id="PTHR31194">
    <property type="entry name" value="SHN SHINE , DNA BINDING / TRANSCRIPTION FACTOR"/>
    <property type="match status" value="1"/>
</dbReference>
<protein>
    <submittedName>
        <fullName evidence="8">Ethylene-responsive transcription factor</fullName>
    </submittedName>
</protein>
<dbReference type="PRINTS" id="PR00367">
    <property type="entry name" value="ETHRSPELEMNT"/>
</dbReference>
<feature type="region of interest" description="Disordered" evidence="6">
    <location>
        <begin position="178"/>
        <end position="237"/>
    </location>
</feature>
<feature type="compositionally biased region" description="Low complexity" evidence="6">
    <location>
        <begin position="216"/>
        <end position="237"/>
    </location>
</feature>
<gene>
    <name evidence="8" type="ORF">L484_014665</name>
</gene>
<dbReference type="eggNOG" id="ENOG502RZ0C">
    <property type="taxonomic scope" value="Eukaryota"/>
</dbReference>
<feature type="region of interest" description="Disordered" evidence="6">
    <location>
        <begin position="29"/>
        <end position="50"/>
    </location>
</feature>
<reference evidence="9" key="1">
    <citation type="submission" date="2013-01" db="EMBL/GenBank/DDBJ databases">
        <title>Draft Genome Sequence of a Mulberry Tree, Morus notabilis C.K. Schneid.</title>
        <authorList>
            <person name="He N."/>
            <person name="Zhao S."/>
        </authorList>
    </citation>
    <scope>NUCLEOTIDE SEQUENCE</scope>
</reference>
<keyword evidence="2" id="KW-0805">Transcription regulation</keyword>
<dbReference type="Gene3D" id="3.30.730.10">
    <property type="entry name" value="AP2/ERF domain"/>
    <property type="match status" value="1"/>
</dbReference>
<evidence type="ECO:0000256" key="5">
    <source>
        <dbReference type="ARBA" id="ARBA00023242"/>
    </source>
</evidence>
<dbReference type="GO" id="GO:0003677">
    <property type="term" value="F:DNA binding"/>
    <property type="evidence" value="ECO:0007669"/>
    <property type="project" value="UniProtKB-KW"/>
</dbReference>
<evidence type="ECO:0000313" key="8">
    <source>
        <dbReference type="EMBL" id="EXB97053.1"/>
    </source>
</evidence>
<evidence type="ECO:0000313" key="9">
    <source>
        <dbReference type="Proteomes" id="UP000030645"/>
    </source>
</evidence>
<proteinExistence type="predicted"/>
<keyword evidence="9" id="KW-1185">Reference proteome</keyword>
<dbReference type="InterPro" id="IPR001471">
    <property type="entry name" value="AP2/ERF_dom"/>
</dbReference>
<dbReference type="InterPro" id="IPR050913">
    <property type="entry name" value="AP2/ERF_ERF"/>
</dbReference>
<feature type="compositionally biased region" description="Low complexity" evidence="6">
    <location>
        <begin position="193"/>
        <end position="208"/>
    </location>
</feature>
<dbReference type="OrthoDB" id="1917565at2759"/>
<dbReference type="GO" id="GO:0005634">
    <property type="term" value="C:nucleus"/>
    <property type="evidence" value="ECO:0007669"/>
    <property type="project" value="UniProtKB-SubCell"/>
</dbReference>
<dbReference type="PANTHER" id="PTHR31194:SF62">
    <property type="entry name" value="ETHYLENE-RESPONSIVE TRANSCRIPTION FACTOR ERF118"/>
    <property type="match status" value="1"/>
</dbReference>
<keyword evidence="5" id="KW-0539">Nucleus</keyword>
<evidence type="ECO:0000256" key="1">
    <source>
        <dbReference type="ARBA" id="ARBA00004123"/>
    </source>
</evidence>
<dbReference type="CDD" id="cd00018">
    <property type="entry name" value="AP2"/>
    <property type="match status" value="1"/>
</dbReference>
<accession>W9RLP9</accession>
<dbReference type="InterPro" id="IPR016177">
    <property type="entry name" value="DNA-bd_dom_sf"/>
</dbReference>
<evidence type="ECO:0000256" key="6">
    <source>
        <dbReference type="SAM" id="MobiDB-lite"/>
    </source>
</evidence>
<evidence type="ECO:0000256" key="2">
    <source>
        <dbReference type="ARBA" id="ARBA00023015"/>
    </source>
</evidence>